<dbReference type="Proteomes" id="UP000077266">
    <property type="component" value="Unassembled WGS sequence"/>
</dbReference>
<dbReference type="PANTHER" id="PTHR38886:SF1">
    <property type="entry name" value="NACHT-NTPASE AND P-LOOP NTPASES N-TERMINAL DOMAIN-CONTAINING PROTEIN"/>
    <property type="match status" value="1"/>
</dbReference>
<protein>
    <recommendedName>
        <fullName evidence="4">Fungal N-terminal domain-containing protein</fullName>
    </recommendedName>
</protein>
<gene>
    <name evidence="2" type="ORF">EXIGLDRAFT_837341</name>
</gene>
<dbReference type="AlphaFoldDB" id="A0A165GXM5"/>
<feature type="coiled-coil region" evidence="1">
    <location>
        <begin position="129"/>
        <end position="171"/>
    </location>
</feature>
<dbReference type="PANTHER" id="PTHR38886">
    <property type="entry name" value="SESA DOMAIN-CONTAINING PROTEIN"/>
    <property type="match status" value="1"/>
</dbReference>
<evidence type="ECO:0000313" key="2">
    <source>
        <dbReference type="EMBL" id="KZV91145.1"/>
    </source>
</evidence>
<accession>A0A165GXM5</accession>
<name>A0A165GXM5_EXIGL</name>
<dbReference type="InParanoid" id="A0A165GXM5"/>
<organism evidence="2 3">
    <name type="scientific">Exidia glandulosa HHB12029</name>
    <dbReference type="NCBI Taxonomy" id="1314781"/>
    <lineage>
        <taxon>Eukaryota</taxon>
        <taxon>Fungi</taxon>
        <taxon>Dikarya</taxon>
        <taxon>Basidiomycota</taxon>
        <taxon>Agaricomycotina</taxon>
        <taxon>Agaricomycetes</taxon>
        <taxon>Auriculariales</taxon>
        <taxon>Exidiaceae</taxon>
        <taxon>Exidia</taxon>
    </lineage>
</organism>
<evidence type="ECO:0000313" key="3">
    <source>
        <dbReference type="Proteomes" id="UP000077266"/>
    </source>
</evidence>
<dbReference type="EMBL" id="KV426034">
    <property type="protein sequence ID" value="KZV91145.1"/>
    <property type="molecule type" value="Genomic_DNA"/>
</dbReference>
<proteinExistence type="predicted"/>
<keyword evidence="3" id="KW-1185">Reference proteome</keyword>
<reference evidence="2 3" key="1">
    <citation type="journal article" date="2016" name="Mol. Biol. Evol.">
        <title>Comparative Genomics of Early-Diverging Mushroom-Forming Fungi Provides Insights into the Origins of Lignocellulose Decay Capabilities.</title>
        <authorList>
            <person name="Nagy L.G."/>
            <person name="Riley R."/>
            <person name="Tritt A."/>
            <person name="Adam C."/>
            <person name="Daum C."/>
            <person name="Floudas D."/>
            <person name="Sun H."/>
            <person name="Yadav J.S."/>
            <person name="Pangilinan J."/>
            <person name="Larsson K.H."/>
            <person name="Matsuura K."/>
            <person name="Barry K."/>
            <person name="Labutti K."/>
            <person name="Kuo R."/>
            <person name="Ohm R.A."/>
            <person name="Bhattacharya S.S."/>
            <person name="Shirouzu T."/>
            <person name="Yoshinaga Y."/>
            <person name="Martin F.M."/>
            <person name="Grigoriev I.V."/>
            <person name="Hibbett D.S."/>
        </authorList>
    </citation>
    <scope>NUCLEOTIDE SEQUENCE [LARGE SCALE GENOMIC DNA]</scope>
    <source>
        <strain evidence="2 3">HHB12029</strain>
    </source>
</reference>
<evidence type="ECO:0000256" key="1">
    <source>
        <dbReference type="SAM" id="Coils"/>
    </source>
</evidence>
<evidence type="ECO:0008006" key="4">
    <source>
        <dbReference type="Google" id="ProtNLM"/>
    </source>
</evidence>
<keyword evidence="1" id="KW-0175">Coiled coil</keyword>
<sequence length="379" mass="41683">MSIAAFTFGSFGDIVTILQLAWTIRQSLSETAGAVAQVQTLIADIDAFTCALQQIKSVLDTRASVPPDLMNGIAHALESCFLLLRGVQEQINSYNARMTGAVGARALKRYWAALGWEILGGRSKVEAMRARLSEQVEVIQTLLAAAQSQNLEEIRKAAAAQSQSLQDIRKDAETTHGDVGEMFASMRELCIRLSATSTPFTFFDTSGAHVPPVGAVPWSVARAALPVFWMQGPMFDFSAQRILDEFMRPNARQGLVYTRGAFRISKNDNRRWWPDFPDPGVYNSKVLGQDSFREIALEVLFFLYCGGATEEDVVAFVSPVYAVSMDGNTSRAVPVPKASAALSGLLRCPDQSERMLFSLKDILNETADVEDVRRLLKLD</sequence>